<feature type="transmembrane region" description="Helical" evidence="1">
    <location>
        <begin position="37"/>
        <end position="56"/>
    </location>
</feature>
<gene>
    <name evidence="2" type="ORF">ULMS_02960</name>
</gene>
<dbReference type="Proteomes" id="UP000326994">
    <property type="component" value="Unassembled WGS sequence"/>
</dbReference>
<sequence>MNIIEKYDKQFLYAGVLINLIIAVRFFQLWYSPQEDQVSQIITMATLVGFEFIMVHSGVFMAVFPKKISLFIFFPIYGLFAWAFASMIDDWHIVVITYLVAVFNRMRFAFADVPQKIKSRNILTSVIAVMVYFFLMMIIAFNAEKIPHLGLSPSFLSQSNYFENIDTGGILLDIPQSALCFGVLYYCILAIIEFKLLNYEGNNVLEIKKS</sequence>
<feature type="transmembrane region" description="Helical" evidence="1">
    <location>
        <begin position="122"/>
        <end position="143"/>
    </location>
</feature>
<organism evidence="2 3">
    <name type="scientific">Patiriisocius marinistellae</name>
    <dbReference type="NCBI Taxonomy" id="2494560"/>
    <lineage>
        <taxon>Bacteria</taxon>
        <taxon>Pseudomonadati</taxon>
        <taxon>Bacteroidota</taxon>
        <taxon>Flavobacteriia</taxon>
        <taxon>Flavobacteriales</taxon>
        <taxon>Flavobacteriaceae</taxon>
        <taxon>Patiriisocius</taxon>
    </lineage>
</organism>
<keyword evidence="1" id="KW-1133">Transmembrane helix</keyword>
<dbReference type="RefSeq" id="WP_151892729.1">
    <property type="nucleotide sequence ID" value="NZ_BKCF01000001.1"/>
</dbReference>
<evidence type="ECO:0000313" key="3">
    <source>
        <dbReference type="Proteomes" id="UP000326994"/>
    </source>
</evidence>
<keyword evidence="3" id="KW-1185">Reference proteome</keyword>
<protein>
    <submittedName>
        <fullName evidence="2">Uncharacterized protein</fullName>
    </submittedName>
</protein>
<proteinExistence type="predicted"/>
<dbReference type="AlphaFoldDB" id="A0A5J4FUH2"/>
<accession>A0A5J4FUH2</accession>
<dbReference type="EMBL" id="BKCF01000001">
    <property type="protein sequence ID" value="GEQ84788.1"/>
    <property type="molecule type" value="Genomic_DNA"/>
</dbReference>
<reference evidence="2 3" key="1">
    <citation type="submission" date="2019-08" db="EMBL/GenBank/DDBJ databases">
        <title>Ulvibacter marinistellae sp. nov., isolated from a starfish, Patiria pectinifera.</title>
        <authorList>
            <person name="Kawano K."/>
            <person name="Ushijima N."/>
            <person name="Kihara M."/>
            <person name="Itoh H."/>
        </authorList>
    </citation>
    <scope>NUCLEOTIDE SEQUENCE [LARGE SCALE GENOMIC DNA]</scope>
    <source>
        <strain evidence="2 3">KK4</strain>
    </source>
</reference>
<evidence type="ECO:0000256" key="1">
    <source>
        <dbReference type="SAM" id="Phobius"/>
    </source>
</evidence>
<keyword evidence="1" id="KW-0812">Transmembrane</keyword>
<name>A0A5J4FUH2_9FLAO</name>
<comment type="caution">
    <text evidence="2">The sequence shown here is derived from an EMBL/GenBank/DDBJ whole genome shotgun (WGS) entry which is preliminary data.</text>
</comment>
<feature type="transmembrane region" description="Helical" evidence="1">
    <location>
        <begin position="12"/>
        <end position="31"/>
    </location>
</feature>
<keyword evidence="1" id="KW-0472">Membrane</keyword>
<feature type="transmembrane region" description="Helical" evidence="1">
    <location>
        <begin position="174"/>
        <end position="192"/>
    </location>
</feature>
<evidence type="ECO:0000313" key="2">
    <source>
        <dbReference type="EMBL" id="GEQ84788.1"/>
    </source>
</evidence>
<feature type="transmembrane region" description="Helical" evidence="1">
    <location>
        <begin position="68"/>
        <end position="85"/>
    </location>
</feature>
<dbReference type="OrthoDB" id="6464693at2"/>
<feature type="transmembrane region" description="Helical" evidence="1">
    <location>
        <begin position="91"/>
        <end position="110"/>
    </location>
</feature>